<evidence type="ECO:0000313" key="2">
    <source>
        <dbReference type="Proteomes" id="UP000830167"/>
    </source>
</evidence>
<reference evidence="1" key="1">
    <citation type="submission" date="2021-12" db="EMBL/GenBank/DDBJ databases">
        <title>Alicyclobacillaceae gen. nov., sp. nov., isolated from chalcocite enrichment system.</title>
        <authorList>
            <person name="Jiang Z."/>
        </authorList>
    </citation>
    <scope>NUCLEOTIDE SEQUENCE</scope>
    <source>
        <strain evidence="1">MYW30-H2</strain>
    </source>
</reference>
<keyword evidence="2" id="KW-1185">Reference proteome</keyword>
<dbReference type="EMBL" id="CP089291">
    <property type="protein sequence ID" value="UOF92421.1"/>
    <property type="molecule type" value="Genomic_DNA"/>
</dbReference>
<organism evidence="1 2">
    <name type="scientific">Fodinisporobacter ferrooxydans</name>
    <dbReference type="NCBI Taxonomy" id="2901836"/>
    <lineage>
        <taxon>Bacteria</taxon>
        <taxon>Bacillati</taxon>
        <taxon>Bacillota</taxon>
        <taxon>Bacilli</taxon>
        <taxon>Bacillales</taxon>
        <taxon>Alicyclobacillaceae</taxon>
        <taxon>Fodinisporobacter</taxon>
    </lineage>
</organism>
<sequence>MFPAETKCSFTIRIPKAFIAGLVLGSTLLSSISNPNVYADTNYADTNIYLQGQIISNPKHIIAPDAGDLTSWIPIWYLQLVLDKAGFGGHWDGVTLTIQSSSQPDLSNLPNSQSLSEDSDLLAIAINGTTVEYAPRIVAHDPYADGDTTYVPIYYVMQALNRIGVSSDWDGTNWRMSSNPPSPINNATVTKLSLAKDFVNALQIPIDTNGTSPFDDVSASDWGYVNAISKYLSPDSLTHFGSQDHATVTMLDHAYQLFVGIPDNHMPYNAGGNTVDWATTIGLNKGIASKGNLTGLDETQAVANLTALYYGYRKIDNGYQLVVQPYDMYYDSYDSKKDYVPNPASYQYFTPSVLAEDEKRSIQLLDDTTFTIDNSPYDPTKIPIDNQIHLPIVTFRIDGLSDKDNIGILFGGSYPFQYSINGTSPWVSGGYDSTDPKNGGQDTAPKFVIGKQQGVVRIAVKILENDSTDWYYIAHVGDIGTIGTFYRASLPGSTPSEQGPDTPIFR</sequence>
<gene>
    <name evidence="1" type="ORF">LSG31_09815</name>
</gene>
<protein>
    <recommendedName>
        <fullName evidence="3">Copper amine oxidase-like N-terminal domain-containing protein</fullName>
    </recommendedName>
</protein>
<name>A0ABY4CT35_9BACL</name>
<proteinExistence type="predicted"/>
<evidence type="ECO:0008006" key="3">
    <source>
        <dbReference type="Google" id="ProtNLM"/>
    </source>
</evidence>
<evidence type="ECO:0000313" key="1">
    <source>
        <dbReference type="EMBL" id="UOF92421.1"/>
    </source>
</evidence>
<accession>A0ABY4CT35</accession>
<dbReference type="RefSeq" id="WP_347439092.1">
    <property type="nucleotide sequence ID" value="NZ_CP089291.1"/>
</dbReference>
<dbReference type="Proteomes" id="UP000830167">
    <property type="component" value="Chromosome"/>
</dbReference>